<dbReference type="EMBL" id="CP134188">
    <property type="protein sequence ID" value="WPB04140.1"/>
    <property type="molecule type" value="Genomic_DNA"/>
</dbReference>
<dbReference type="EMBL" id="LKMD01000099">
    <property type="protein sequence ID" value="PIB03082.1"/>
    <property type="molecule type" value="Genomic_DNA"/>
</dbReference>
<dbReference type="PANTHER" id="PTHR34598">
    <property type="entry name" value="BLL6449 PROTEIN"/>
    <property type="match status" value="1"/>
</dbReference>
<comment type="similarity">
    <text evidence="2">Belongs to the asaB hydroxylase/desaturase family.</text>
</comment>
<dbReference type="AlphaFoldDB" id="A0A2G5IEJ2"/>
<dbReference type="GO" id="GO:0016491">
    <property type="term" value="F:oxidoreductase activity"/>
    <property type="evidence" value="ECO:0007669"/>
    <property type="project" value="UniProtKB-KW"/>
</dbReference>
<evidence type="ECO:0000313" key="5">
    <source>
        <dbReference type="Proteomes" id="UP000230605"/>
    </source>
</evidence>
<protein>
    <recommendedName>
        <fullName evidence="7">GA4 desaturase family protein</fullName>
    </recommendedName>
</protein>
<evidence type="ECO:0008006" key="7">
    <source>
        <dbReference type="Google" id="ProtNLM"/>
    </source>
</evidence>
<gene>
    <name evidence="3" type="ORF">CB0940_11780</name>
    <name evidence="4" type="ORF">RHO25_008784</name>
</gene>
<evidence type="ECO:0000256" key="1">
    <source>
        <dbReference type="ARBA" id="ARBA00023002"/>
    </source>
</evidence>
<sequence length="311" mass="36249">MGSVESELQYQLTPEHGGTDEIWPGLVKALRVPRVMVKMKITDVRGSESDYKVDKQGFAWVKAPTVQKTWEDDDEIKRVYYPECEELLKRVTGASHAFAFNHVQRGEDWSKVMKDVESYKDDDIEFRSANNCYIHCDYSYRGAEQFYERLVVNGPREDLKPLAAHPRRRWALINLWRPRKTINRDALCVADAHSIKDDELAEQTIRWLKPEQLTEEQKNHPQFKKYQAGAPDTFLWAVKPPADPESHKWYYASGMTPDEVLIFKMYDSRADDGIPRRVPHTSFRSEHDNGSPRESVELRAFVIWDDQDGDL</sequence>
<evidence type="ECO:0000313" key="6">
    <source>
        <dbReference type="Proteomes" id="UP001302367"/>
    </source>
</evidence>
<accession>A0A2G5IEJ2</accession>
<dbReference type="PANTHER" id="PTHR34598:SF3">
    <property type="entry name" value="OXIDOREDUCTASE AN1597"/>
    <property type="match status" value="1"/>
</dbReference>
<organism evidence="3 5">
    <name type="scientific">Cercospora beticola</name>
    <name type="common">Sugarbeet leaf spot fungus</name>
    <dbReference type="NCBI Taxonomy" id="122368"/>
    <lineage>
        <taxon>Eukaryota</taxon>
        <taxon>Fungi</taxon>
        <taxon>Dikarya</taxon>
        <taxon>Ascomycota</taxon>
        <taxon>Pezizomycotina</taxon>
        <taxon>Dothideomycetes</taxon>
        <taxon>Dothideomycetidae</taxon>
        <taxon>Mycosphaerellales</taxon>
        <taxon>Mycosphaerellaceae</taxon>
        <taxon>Cercospora</taxon>
    </lineage>
</organism>
<reference evidence="4 6" key="2">
    <citation type="submission" date="2023-09" db="EMBL/GenBank/DDBJ databases">
        <title>Complete-Gapless Cercospora beticola genome.</title>
        <authorList>
            <person name="Wyatt N.A."/>
            <person name="Spanner R.E."/>
            <person name="Bolton M.D."/>
        </authorList>
    </citation>
    <scope>NUCLEOTIDE SEQUENCE [LARGE SCALE GENOMIC DNA]</scope>
    <source>
        <strain evidence="4">Cb09-40</strain>
    </source>
</reference>
<evidence type="ECO:0000313" key="4">
    <source>
        <dbReference type="EMBL" id="WPB04140.1"/>
    </source>
</evidence>
<keyword evidence="1" id="KW-0560">Oxidoreductase</keyword>
<dbReference type="Proteomes" id="UP000230605">
    <property type="component" value="Chromosome 10"/>
</dbReference>
<dbReference type="Proteomes" id="UP001302367">
    <property type="component" value="Chromosome 5"/>
</dbReference>
<keyword evidence="6" id="KW-1185">Reference proteome</keyword>
<evidence type="ECO:0000313" key="3">
    <source>
        <dbReference type="EMBL" id="PIB03082.1"/>
    </source>
</evidence>
<dbReference type="OrthoDB" id="412788at2759"/>
<reference evidence="3 5" key="1">
    <citation type="submission" date="2015-10" db="EMBL/GenBank/DDBJ databases">
        <title>The cercosporin biosynthetic gene cluster was horizontally transferred to several fungal lineages and shown to be expanded in Cercospora beticola based on microsynteny with recipient genomes.</title>
        <authorList>
            <person name="De Jonge R."/>
            <person name="Ebert M.K."/>
            <person name="Suttle J.C."/>
            <person name="Jurick Ii W.M."/>
            <person name="Secor G.A."/>
            <person name="Thomma B.P."/>
            <person name="Van De Peer Y."/>
            <person name="Bolton M.D."/>
        </authorList>
    </citation>
    <scope>NUCLEOTIDE SEQUENCE [LARGE SCALE GENOMIC DNA]</scope>
    <source>
        <strain evidence="3 5">09-40</strain>
    </source>
</reference>
<dbReference type="InterPro" id="IPR044053">
    <property type="entry name" value="AsaB-like"/>
</dbReference>
<proteinExistence type="inferred from homology"/>
<evidence type="ECO:0000256" key="2">
    <source>
        <dbReference type="ARBA" id="ARBA00023604"/>
    </source>
</evidence>
<dbReference type="NCBIfam" id="NF041278">
    <property type="entry name" value="CmcJ_NvfI_EfuI"/>
    <property type="match status" value="1"/>
</dbReference>
<name>A0A2G5IEJ2_CERBT</name>